<protein>
    <submittedName>
        <fullName evidence="1">Uncharacterized protein</fullName>
    </submittedName>
</protein>
<evidence type="ECO:0000313" key="2">
    <source>
        <dbReference type="Proteomes" id="UP000039021"/>
    </source>
</evidence>
<organism evidence="1 2">
    <name type="scientific">Mycobacterium tuberculosis</name>
    <dbReference type="NCBI Taxonomy" id="1773"/>
    <lineage>
        <taxon>Bacteria</taxon>
        <taxon>Bacillati</taxon>
        <taxon>Actinomycetota</taxon>
        <taxon>Actinomycetes</taxon>
        <taxon>Mycobacteriales</taxon>
        <taxon>Mycobacteriaceae</taxon>
        <taxon>Mycobacterium</taxon>
        <taxon>Mycobacterium tuberculosis complex</taxon>
    </lineage>
</organism>
<accession>A0A916LAK4</accession>
<reference evidence="2" key="1">
    <citation type="submission" date="2015-03" db="EMBL/GenBank/DDBJ databases">
        <authorList>
            <consortium name="Pathogen Informatics"/>
        </authorList>
    </citation>
    <scope>NUCLEOTIDE SEQUENCE [LARGE SCALE GENOMIC DNA]</scope>
    <source>
        <strain evidence="2">N09902308</strain>
    </source>
</reference>
<name>A0A916LAK4_MYCTX</name>
<evidence type="ECO:0000313" key="1">
    <source>
        <dbReference type="EMBL" id="COX94660.1"/>
    </source>
</evidence>
<dbReference type="AlphaFoldDB" id="A0A916LAK4"/>
<dbReference type="Proteomes" id="UP000039021">
    <property type="component" value="Unassembled WGS sequence"/>
</dbReference>
<dbReference type="EMBL" id="CSBK01000811">
    <property type="protein sequence ID" value="COX94660.1"/>
    <property type="molecule type" value="Genomic_DNA"/>
</dbReference>
<gene>
    <name evidence="1" type="ORF">ERS007739_01918</name>
</gene>
<proteinExistence type="predicted"/>
<sequence length="42" mass="4378">MPPNLAAPVPPGQARTYSVETQTLTGAMPPLKYAPAGEAINR</sequence>
<comment type="caution">
    <text evidence="1">The sequence shown here is derived from an EMBL/GenBank/DDBJ whole genome shotgun (WGS) entry which is preliminary data.</text>
</comment>